<organism evidence="1">
    <name type="scientific">marine metagenome</name>
    <dbReference type="NCBI Taxonomy" id="408172"/>
    <lineage>
        <taxon>unclassified sequences</taxon>
        <taxon>metagenomes</taxon>
        <taxon>ecological metagenomes</taxon>
    </lineage>
</organism>
<sequence length="80" mass="8842">DNQLTGEIPSEIGQLTNLLSFGVSNNQLSGIIPEEICNIGDSTPSLSNNQFCPPYPSCIENMDSFWFDYYVGEQDTTNCN</sequence>
<protein>
    <recommendedName>
        <fullName evidence="2">Leucine-rich repeat-containing N-terminal plant-type domain-containing protein</fullName>
    </recommendedName>
</protein>
<evidence type="ECO:0008006" key="2">
    <source>
        <dbReference type="Google" id="ProtNLM"/>
    </source>
</evidence>
<dbReference type="PANTHER" id="PTHR46662">
    <property type="entry name" value="DI-GLUCOSE BINDING PROTEIN WITH LEUCINE-RICH REPEAT DOMAIN-CONTAINING PROTEIN"/>
    <property type="match status" value="1"/>
</dbReference>
<dbReference type="PANTHER" id="PTHR46662:SF109">
    <property type="entry name" value="OS11G0695800 PROTEIN"/>
    <property type="match status" value="1"/>
</dbReference>
<name>A0A383AGB5_9ZZZZ</name>
<gene>
    <name evidence="1" type="ORF">METZ01_LOCUS459069</name>
</gene>
<feature type="non-terminal residue" evidence="1">
    <location>
        <position position="1"/>
    </location>
</feature>
<dbReference type="EMBL" id="UINC01191524">
    <property type="protein sequence ID" value="SVE06215.1"/>
    <property type="molecule type" value="Genomic_DNA"/>
</dbReference>
<accession>A0A383AGB5</accession>
<dbReference type="InterPro" id="IPR001611">
    <property type="entry name" value="Leu-rich_rpt"/>
</dbReference>
<dbReference type="InterPro" id="IPR032675">
    <property type="entry name" value="LRR_dom_sf"/>
</dbReference>
<reference evidence="1" key="1">
    <citation type="submission" date="2018-05" db="EMBL/GenBank/DDBJ databases">
        <authorList>
            <person name="Lanie J.A."/>
            <person name="Ng W.-L."/>
            <person name="Kazmierczak K.M."/>
            <person name="Andrzejewski T.M."/>
            <person name="Davidsen T.M."/>
            <person name="Wayne K.J."/>
            <person name="Tettelin H."/>
            <person name="Glass J.I."/>
            <person name="Rusch D."/>
            <person name="Podicherti R."/>
            <person name="Tsui H.-C.T."/>
            <person name="Winkler M.E."/>
        </authorList>
    </citation>
    <scope>NUCLEOTIDE SEQUENCE</scope>
</reference>
<dbReference type="SUPFAM" id="SSF52058">
    <property type="entry name" value="L domain-like"/>
    <property type="match status" value="1"/>
</dbReference>
<dbReference type="Pfam" id="PF00560">
    <property type="entry name" value="LRR_1"/>
    <property type="match status" value="1"/>
</dbReference>
<dbReference type="Gene3D" id="3.80.10.10">
    <property type="entry name" value="Ribonuclease Inhibitor"/>
    <property type="match status" value="1"/>
</dbReference>
<proteinExistence type="predicted"/>
<dbReference type="AlphaFoldDB" id="A0A383AGB5"/>
<evidence type="ECO:0000313" key="1">
    <source>
        <dbReference type="EMBL" id="SVE06215.1"/>
    </source>
</evidence>